<sequence length="99" mass="11399">MFFSMKIVDMYQKVVAVVCQTTGIDEYSMFHSNKEVCVDARSILVNVLTERGITEGEISYLTGLTQQCVNKLKNNFYIRTRKWSVTTNLQSVYNELTTI</sequence>
<evidence type="ECO:0000313" key="2">
    <source>
        <dbReference type="Proteomes" id="UP000286270"/>
    </source>
</evidence>
<name>A0A412YGN4_BACFG</name>
<comment type="caution">
    <text evidence="1">The sequence shown here is derived from an EMBL/GenBank/DDBJ whole genome shotgun (WGS) entry which is preliminary data.</text>
</comment>
<accession>A0A412YGN4</accession>
<dbReference type="EMBL" id="QRZH01000004">
    <property type="protein sequence ID" value="RGV56568.1"/>
    <property type="molecule type" value="Genomic_DNA"/>
</dbReference>
<reference evidence="1 2" key="1">
    <citation type="submission" date="2018-08" db="EMBL/GenBank/DDBJ databases">
        <title>A genome reference for cultivated species of the human gut microbiota.</title>
        <authorList>
            <person name="Zou Y."/>
            <person name="Xue W."/>
            <person name="Luo G."/>
        </authorList>
    </citation>
    <scope>NUCLEOTIDE SEQUENCE [LARGE SCALE GENOMIC DNA]</scope>
    <source>
        <strain evidence="1 2">AF14-26</strain>
    </source>
</reference>
<gene>
    <name evidence="1" type="ORF">DWW08_06190</name>
</gene>
<proteinExistence type="predicted"/>
<evidence type="ECO:0000313" key="1">
    <source>
        <dbReference type="EMBL" id="RGV56568.1"/>
    </source>
</evidence>
<organism evidence="1 2">
    <name type="scientific">Bacteroides fragilis</name>
    <dbReference type="NCBI Taxonomy" id="817"/>
    <lineage>
        <taxon>Bacteria</taxon>
        <taxon>Pseudomonadati</taxon>
        <taxon>Bacteroidota</taxon>
        <taxon>Bacteroidia</taxon>
        <taxon>Bacteroidales</taxon>
        <taxon>Bacteroidaceae</taxon>
        <taxon>Bacteroides</taxon>
    </lineage>
</organism>
<protein>
    <submittedName>
        <fullName evidence="1">Uncharacterized protein</fullName>
    </submittedName>
</protein>
<dbReference type="Proteomes" id="UP000286270">
    <property type="component" value="Unassembled WGS sequence"/>
</dbReference>
<dbReference type="AlphaFoldDB" id="A0A412YGN4"/>